<name>A0A0R0M1H4_9MICR</name>
<protein>
    <submittedName>
        <fullName evidence="2">Uncharacterized protein</fullName>
    </submittedName>
</protein>
<dbReference type="OrthoDB" id="66510at2759"/>
<feature type="non-terminal residue" evidence="2">
    <location>
        <position position="1"/>
    </location>
</feature>
<gene>
    <name evidence="2" type="ORF">M153_23750001</name>
</gene>
<organism evidence="2 3">
    <name type="scientific">Pseudoloma neurophilia</name>
    <dbReference type="NCBI Taxonomy" id="146866"/>
    <lineage>
        <taxon>Eukaryota</taxon>
        <taxon>Fungi</taxon>
        <taxon>Fungi incertae sedis</taxon>
        <taxon>Microsporidia</taxon>
        <taxon>Pseudoloma</taxon>
    </lineage>
</organism>
<feature type="region of interest" description="Disordered" evidence="1">
    <location>
        <begin position="1"/>
        <end position="22"/>
    </location>
</feature>
<dbReference type="VEuPathDB" id="MicrosporidiaDB:M153_23750001"/>
<reference evidence="2 3" key="1">
    <citation type="submission" date="2015-07" db="EMBL/GenBank/DDBJ databases">
        <title>The genome of Pseudoloma neurophilia, a relevant intracellular parasite of the zebrafish.</title>
        <authorList>
            <person name="Ndikumana S."/>
            <person name="Pelin A."/>
            <person name="Sanders J."/>
            <person name="Corradi N."/>
        </authorList>
    </citation>
    <scope>NUCLEOTIDE SEQUENCE [LARGE SCALE GENOMIC DNA]</scope>
    <source>
        <strain evidence="2 3">MK1</strain>
    </source>
</reference>
<dbReference type="Proteomes" id="UP000051530">
    <property type="component" value="Unassembled WGS sequence"/>
</dbReference>
<evidence type="ECO:0000313" key="2">
    <source>
        <dbReference type="EMBL" id="KRH92865.1"/>
    </source>
</evidence>
<keyword evidence="3" id="KW-1185">Reference proteome</keyword>
<dbReference type="AlphaFoldDB" id="A0A0R0M1H4"/>
<comment type="caution">
    <text evidence="2">The sequence shown here is derived from an EMBL/GenBank/DDBJ whole genome shotgun (WGS) entry which is preliminary data.</text>
</comment>
<proteinExistence type="predicted"/>
<sequence length="83" mass="9968">HGTKYDQRVKDHGTKDHKTEYEKTTTDNRFLKRKALRIGIRSVKNESYSDLLNEFYKFKILNMIERQQNGLKILDYQIGYITL</sequence>
<dbReference type="EMBL" id="LGUB01000627">
    <property type="protein sequence ID" value="KRH92865.1"/>
    <property type="molecule type" value="Genomic_DNA"/>
</dbReference>
<evidence type="ECO:0000313" key="3">
    <source>
        <dbReference type="Proteomes" id="UP000051530"/>
    </source>
</evidence>
<accession>A0A0R0M1H4</accession>
<evidence type="ECO:0000256" key="1">
    <source>
        <dbReference type="SAM" id="MobiDB-lite"/>
    </source>
</evidence>